<dbReference type="EC" id="2.1.1.-" evidence="6"/>
<dbReference type="PANTHER" id="PTHR43648:SF1">
    <property type="entry name" value="ELECTRON TRANSFER FLAVOPROTEIN BETA SUBUNIT LYSINE METHYLTRANSFERASE"/>
    <property type="match status" value="1"/>
</dbReference>
<feature type="binding site" evidence="6">
    <location>
        <position position="225"/>
    </location>
    <ligand>
        <name>S-adenosyl-L-methionine</name>
        <dbReference type="ChEBI" id="CHEBI:59789"/>
    </ligand>
</feature>
<feature type="binding site" evidence="6">
    <location>
        <position position="178"/>
    </location>
    <ligand>
        <name>S-adenosyl-L-methionine</name>
        <dbReference type="ChEBI" id="CHEBI:59789"/>
    </ligand>
</feature>
<organism evidence="7 8">
    <name type="scientific">Devosia pacifica</name>
    <dbReference type="NCBI Taxonomy" id="1335967"/>
    <lineage>
        <taxon>Bacteria</taxon>
        <taxon>Pseudomonadati</taxon>
        <taxon>Pseudomonadota</taxon>
        <taxon>Alphaproteobacteria</taxon>
        <taxon>Hyphomicrobiales</taxon>
        <taxon>Devosiaceae</taxon>
        <taxon>Devosia</taxon>
    </lineage>
</organism>
<evidence type="ECO:0000256" key="1">
    <source>
        <dbReference type="ARBA" id="ARBA00009741"/>
    </source>
</evidence>
<reference evidence="7" key="2">
    <citation type="submission" date="2020-09" db="EMBL/GenBank/DDBJ databases">
        <authorList>
            <person name="Sun Q."/>
            <person name="Kim S."/>
        </authorList>
    </citation>
    <scope>NUCLEOTIDE SEQUENCE</scope>
    <source>
        <strain evidence="7">KCTC 32437</strain>
    </source>
</reference>
<accession>A0A918RY31</accession>
<keyword evidence="8" id="KW-1185">Reference proteome</keyword>
<keyword evidence="2 6" id="KW-0963">Cytoplasm</keyword>
<dbReference type="EMBL" id="BMZE01000001">
    <property type="protein sequence ID" value="GHA15801.1"/>
    <property type="molecule type" value="Genomic_DNA"/>
</dbReference>
<reference evidence="7" key="1">
    <citation type="journal article" date="2014" name="Int. J. Syst. Evol. Microbiol.">
        <title>Complete genome sequence of Corynebacterium casei LMG S-19264T (=DSM 44701T), isolated from a smear-ripened cheese.</title>
        <authorList>
            <consortium name="US DOE Joint Genome Institute (JGI-PGF)"/>
            <person name="Walter F."/>
            <person name="Albersmeier A."/>
            <person name="Kalinowski J."/>
            <person name="Ruckert C."/>
        </authorList>
    </citation>
    <scope>NUCLEOTIDE SEQUENCE</scope>
    <source>
        <strain evidence="7">KCTC 32437</strain>
    </source>
</reference>
<comment type="caution">
    <text evidence="7">The sequence shown here is derived from an EMBL/GenBank/DDBJ whole genome shotgun (WGS) entry which is preliminary data.</text>
</comment>
<dbReference type="HAMAP" id="MF_00735">
    <property type="entry name" value="Methyltr_PrmA"/>
    <property type="match status" value="1"/>
</dbReference>
<comment type="function">
    <text evidence="6">Methylates ribosomal protein L11.</text>
</comment>
<dbReference type="Proteomes" id="UP000646579">
    <property type="component" value="Unassembled WGS sequence"/>
</dbReference>
<keyword evidence="4 6" id="KW-0808">Transferase</keyword>
<proteinExistence type="inferred from homology"/>
<dbReference type="RefSeq" id="WP_189423663.1">
    <property type="nucleotide sequence ID" value="NZ_BMZE01000001.1"/>
</dbReference>
<dbReference type="PIRSF" id="PIRSF000401">
    <property type="entry name" value="RPL11_MTase"/>
    <property type="match status" value="1"/>
</dbReference>
<dbReference type="PANTHER" id="PTHR43648">
    <property type="entry name" value="ELECTRON TRANSFER FLAVOPROTEIN BETA SUBUNIT LYSINE METHYLTRANSFERASE"/>
    <property type="match status" value="1"/>
</dbReference>
<keyword evidence="7" id="KW-0689">Ribosomal protein</keyword>
<protein>
    <recommendedName>
        <fullName evidence="6">Ribosomal protein L11 methyltransferase</fullName>
        <shortName evidence="6">L11 Mtase</shortName>
        <ecNumber evidence="6">2.1.1.-</ecNumber>
    </recommendedName>
</protein>
<gene>
    <name evidence="6 7" type="primary">prmA</name>
    <name evidence="7" type="ORF">GCM10007989_08270</name>
</gene>
<feature type="binding site" evidence="6">
    <location>
        <position position="156"/>
    </location>
    <ligand>
        <name>S-adenosyl-L-methionine</name>
        <dbReference type="ChEBI" id="CHEBI:59789"/>
    </ligand>
</feature>
<comment type="similarity">
    <text evidence="1 6">Belongs to the methyltransferase superfamily. PrmA family.</text>
</comment>
<evidence type="ECO:0000256" key="3">
    <source>
        <dbReference type="ARBA" id="ARBA00022603"/>
    </source>
</evidence>
<keyword evidence="5 6" id="KW-0949">S-adenosyl-L-methionine</keyword>
<dbReference type="GO" id="GO:0008276">
    <property type="term" value="F:protein methyltransferase activity"/>
    <property type="evidence" value="ECO:0007669"/>
    <property type="project" value="UniProtKB-UniRule"/>
</dbReference>
<dbReference type="Pfam" id="PF06325">
    <property type="entry name" value="PrmA"/>
    <property type="match status" value="1"/>
</dbReference>
<dbReference type="InterPro" id="IPR050078">
    <property type="entry name" value="Ribosomal_L11_MeTrfase_PrmA"/>
</dbReference>
<dbReference type="SUPFAM" id="SSF53335">
    <property type="entry name" value="S-adenosyl-L-methionine-dependent methyltransferases"/>
    <property type="match status" value="1"/>
</dbReference>
<keyword evidence="7" id="KW-0687">Ribonucleoprotein</keyword>
<dbReference type="NCBIfam" id="NF001784">
    <property type="entry name" value="PRK00517.2-1"/>
    <property type="match status" value="1"/>
</dbReference>
<evidence type="ECO:0000256" key="6">
    <source>
        <dbReference type="HAMAP-Rule" id="MF_00735"/>
    </source>
</evidence>
<name>A0A918RY31_9HYPH</name>
<comment type="catalytic activity">
    <reaction evidence="6">
        <text>L-lysyl-[protein] + 3 S-adenosyl-L-methionine = N(6),N(6),N(6)-trimethyl-L-lysyl-[protein] + 3 S-adenosyl-L-homocysteine + 3 H(+)</text>
        <dbReference type="Rhea" id="RHEA:54192"/>
        <dbReference type="Rhea" id="RHEA-COMP:9752"/>
        <dbReference type="Rhea" id="RHEA-COMP:13826"/>
        <dbReference type="ChEBI" id="CHEBI:15378"/>
        <dbReference type="ChEBI" id="CHEBI:29969"/>
        <dbReference type="ChEBI" id="CHEBI:57856"/>
        <dbReference type="ChEBI" id="CHEBI:59789"/>
        <dbReference type="ChEBI" id="CHEBI:61961"/>
    </reaction>
</comment>
<dbReference type="InterPro" id="IPR029063">
    <property type="entry name" value="SAM-dependent_MTases_sf"/>
</dbReference>
<dbReference type="GO" id="GO:0005840">
    <property type="term" value="C:ribosome"/>
    <property type="evidence" value="ECO:0007669"/>
    <property type="project" value="UniProtKB-KW"/>
</dbReference>
<keyword evidence="3 6" id="KW-0489">Methyltransferase</keyword>
<feature type="binding site" evidence="6">
    <location>
        <position position="133"/>
    </location>
    <ligand>
        <name>S-adenosyl-L-methionine</name>
        <dbReference type="ChEBI" id="CHEBI:59789"/>
    </ligand>
</feature>
<dbReference type="GO" id="GO:0032259">
    <property type="term" value="P:methylation"/>
    <property type="evidence" value="ECO:0007669"/>
    <property type="project" value="UniProtKB-KW"/>
</dbReference>
<evidence type="ECO:0000313" key="7">
    <source>
        <dbReference type="EMBL" id="GHA15801.1"/>
    </source>
</evidence>
<evidence type="ECO:0000256" key="5">
    <source>
        <dbReference type="ARBA" id="ARBA00022691"/>
    </source>
</evidence>
<comment type="subcellular location">
    <subcellularLocation>
        <location evidence="6">Cytoplasm</location>
    </subcellularLocation>
</comment>
<dbReference type="GO" id="GO:0005737">
    <property type="term" value="C:cytoplasm"/>
    <property type="evidence" value="ECO:0007669"/>
    <property type="project" value="UniProtKB-SubCell"/>
</dbReference>
<dbReference type="InterPro" id="IPR004498">
    <property type="entry name" value="Ribosomal_PrmA_MeTrfase"/>
</dbReference>
<dbReference type="AlphaFoldDB" id="A0A918RY31"/>
<evidence type="ECO:0000313" key="8">
    <source>
        <dbReference type="Proteomes" id="UP000646579"/>
    </source>
</evidence>
<dbReference type="CDD" id="cd02440">
    <property type="entry name" value="AdoMet_MTases"/>
    <property type="match status" value="1"/>
</dbReference>
<dbReference type="Gene3D" id="3.40.50.150">
    <property type="entry name" value="Vaccinia Virus protein VP39"/>
    <property type="match status" value="1"/>
</dbReference>
<evidence type="ECO:0000256" key="4">
    <source>
        <dbReference type="ARBA" id="ARBA00022679"/>
    </source>
</evidence>
<sequence length="289" mass="31074">MTVEQVRVALSKQQAYALADAVMEEDALALTASAHEDEETGTWYFEASCEGEPDLEAFQELSRRVLGAAVEFEVESIDPSIDWVSRSLEGLAPVRAGGFFVYGSHEIDPPPYGLTPVMIDAAQAFGTGHHETTTGCLEAIDITLKRKRPRYLLDVGTGTGVLAIAIAKRLKSPVIASDIDPIAVETTRNNAATNGVSKLIVPLLATGLDHRTIAGNAPYDLIVANILAGPLSQLAPAIGRVAGRGATIVLSGILEHQAARVTNAYHLQGITLRRKLQRRDWTTLMLEKL</sequence>
<evidence type="ECO:0000256" key="2">
    <source>
        <dbReference type="ARBA" id="ARBA00022490"/>
    </source>
</evidence>